<dbReference type="Proteomes" id="UP000426246">
    <property type="component" value="Chromosome"/>
</dbReference>
<feature type="transmembrane region" description="Helical" evidence="1">
    <location>
        <begin position="12"/>
        <end position="30"/>
    </location>
</feature>
<feature type="transmembrane region" description="Helical" evidence="1">
    <location>
        <begin position="103"/>
        <end position="120"/>
    </location>
</feature>
<evidence type="ECO:0000313" key="3">
    <source>
        <dbReference type="Proteomes" id="UP000426246"/>
    </source>
</evidence>
<organism evidence="2 3">
    <name type="scientific">Paenibacillus psychroresistens</name>
    <dbReference type="NCBI Taxonomy" id="1778678"/>
    <lineage>
        <taxon>Bacteria</taxon>
        <taxon>Bacillati</taxon>
        <taxon>Bacillota</taxon>
        <taxon>Bacilli</taxon>
        <taxon>Bacillales</taxon>
        <taxon>Paenibacillaceae</taxon>
        <taxon>Paenibacillus</taxon>
    </lineage>
</organism>
<dbReference type="AlphaFoldDB" id="A0A6B8RQC9"/>
<dbReference type="EMBL" id="CP034235">
    <property type="protein sequence ID" value="QGQ97902.1"/>
    <property type="molecule type" value="Genomic_DNA"/>
</dbReference>
<reference evidence="3" key="1">
    <citation type="submission" date="2018-11" db="EMBL/GenBank/DDBJ databases">
        <title>Complete genome sequence of Paenibacillus sp. ML311-T8.</title>
        <authorList>
            <person name="Nam Y.-D."/>
            <person name="Kang J."/>
            <person name="Chung W.-H."/>
            <person name="Park Y.S."/>
        </authorList>
    </citation>
    <scope>NUCLEOTIDE SEQUENCE [LARGE SCALE GENOMIC DNA]</scope>
    <source>
        <strain evidence="3">ML311-T8</strain>
    </source>
</reference>
<dbReference type="RefSeq" id="WP_155703003.1">
    <property type="nucleotide sequence ID" value="NZ_CP034235.1"/>
</dbReference>
<feature type="transmembrane region" description="Helical" evidence="1">
    <location>
        <begin position="140"/>
        <end position="161"/>
    </location>
</feature>
<keyword evidence="1" id="KW-0812">Transmembrane</keyword>
<evidence type="ECO:0000313" key="2">
    <source>
        <dbReference type="EMBL" id="QGQ97902.1"/>
    </source>
</evidence>
<accession>A0A6B8RQC9</accession>
<keyword evidence="1" id="KW-0472">Membrane</keyword>
<protein>
    <submittedName>
        <fullName evidence="2">Uncharacterized protein</fullName>
    </submittedName>
</protein>
<sequence>MLSLFNCKILHFKKEFLYSVIIITVVTYFITVWNSTFVIVVMPPLLIFFLVFFFKESIIKSIIVVLSGLVVYASMQFGISTLAMHYGYLEMSDLDNSFGIKTYVMQTLSGTIAITIAIYLRIFNGGFGFSLKSKKKPYKIFLSATLVSFVLCSVSFIAFNTSSRNSLFNISGVLFVFAAVLVLYLSYKRDTAEYS</sequence>
<name>A0A6B8RQC9_9BACL</name>
<keyword evidence="1" id="KW-1133">Transmembrane helix</keyword>
<keyword evidence="3" id="KW-1185">Reference proteome</keyword>
<evidence type="ECO:0000256" key="1">
    <source>
        <dbReference type="SAM" id="Phobius"/>
    </source>
</evidence>
<feature type="transmembrane region" description="Helical" evidence="1">
    <location>
        <begin position="167"/>
        <end position="187"/>
    </location>
</feature>
<feature type="transmembrane region" description="Helical" evidence="1">
    <location>
        <begin position="61"/>
        <end position="83"/>
    </location>
</feature>
<gene>
    <name evidence="2" type="ORF">EHS13_24945</name>
</gene>
<feature type="transmembrane region" description="Helical" evidence="1">
    <location>
        <begin position="36"/>
        <end position="54"/>
    </location>
</feature>
<proteinExistence type="predicted"/>
<dbReference type="KEGG" id="ppsc:EHS13_24945"/>